<keyword evidence="3" id="KW-0963">Cytoplasm</keyword>
<accession>A0A517Q7U1</accession>
<dbReference type="PANTHER" id="PTHR11085">
    <property type="entry name" value="NAD-DEPENDENT PROTEIN DEACYLASE SIRTUIN-5, MITOCHONDRIAL-RELATED"/>
    <property type="match status" value="1"/>
</dbReference>
<feature type="binding site" evidence="3">
    <location>
        <position position="229"/>
    </location>
    <ligand>
        <name>NAD(+)</name>
        <dbReference type="ChEBI" id="CHEBI:57540"/>
    </ligand>
</feature>
<evidence type="ECO:0000256" key="3">
    <source>
        <dbReference type="HAMAP-Rule" id="MF_01121"/>
    </source>
</evidence>
<dbReference type="Gene3D" id="3.40.50.1220">
    <property type="entry name" value="TPP-binding domain"/>
    <property type="match status" value="1"/>
</dbReference>
<keyword evidence="7" id="KW-1185">Reference proteome</keyword>
<dbReference type="PANTHER" id="PTHR11085:SF4">
    <property type="entry name" value="NAD-DEPENDENT PROTEIN DEACYLASE"/>
    <property type="match status" value="1"/>
</dbReference>
<protein>
    <recommendedName>
        <fullName evidence="3">NAD-dependent protein deacylase</fullName>
        <ecNumber evidence="3">2.3.1.286</ecNumber>
    </recommendedName>
    <alternativeName>
        <fullName evidence="3">Regulatory protein SIR2 homolog</fullName>
    </alternativeName>
</protein>
<evidence type="ECO:0000313" key="7">
    <source>
        <dbReference type="Proteomes" id="UP000315647"/>
    </source>
</evidence>
<dbReference type="AlphaFoldDB" id="A0A517Q7U1"/>
<evidence type="ECO:0000259" key="5">
    <source>
        <dbReference type="PROSITE" id="PS50305"/>
    </source>
</evidence>
<evidence type="ECO:0000256" key="1">
    <source>
        <dbReference type="ARBA" id="ARBA00022679"/>
    </source>
</evidence>
<comment type="caution">
    <text evidence="3 4">Lacks conserved residue(s) required for the propagation of feature annotation.</text>
</comment>
<dbReference type="Proteomes" id="UP000315647">
    <property type="component" value="Chromosome"/>
</dbReference>
<evidence type="ECO:0000256" key="4">
    <source>
        <dbReference type="PROSITE-ProRule" id="PRU00236"/>
    </source>
</evidence>
<dbReference type="GO" id="GO:0036055">
    <property type="term" value="F:protein-succinyllysine desuccinylase activity"/>
    <property type="evidence" value="ECO:0007669"/>
    <property type="project" value="UniProtKB-UniRule"/>
</dbReference>
<dbReference type="GO" id="GO:0005737">
    <property type="term" value="C:cytoplasm"/>
    <property type="evidence" value="ECO:0007669"/>
    <property type="project" value="UniProtKB-SubCell"/>
</dbReference>
<sequence length="247" mass="27027">MNPVKVKERTEMSEPIDPNKVVVLTGAGISAESGLPTFRDMGGLWEQYEITEVASPEAWEANPQLVLDFYNARRTQAVAAEPNAAHRALAELESRYNVVVITQNVDDLHERGGSSNVIHVHGELVKARSTADPELIYEIGGKEIQLGDLCEAGSQLRPHIVWFGETIHNTEVSVAHIRSAGKVLVVGTSLSVYPAAGLVQLASEEAEKLIVSPDLEQEPVGFEWIRGTAVEHVPQIVQRWLEGERGV</sequence>
<dbReference type="InterPro" id="IPR027546">
    <property type="entry name" value="Sirtuin_class_III"/>
</dbReference>
<dbReference type="GO" id="GO:0017136">
    <property type="term" value="F:histone deacetylase activity, NAD-dependent"/>
    <property type="evidence" value="ECO:0007669"/>
    <property type="project" value="TreeGrafter"/>
</dbReference>
<gene>
    <name evidence="3 6" type="primary">cobB</name>
    <name evidence="6" type="ORF">Enr10x_30110</name>
</gene>
<evidence type="ECO:0000313" key="6">
    <source>
        <dbReference type="EMBL" id="QDT27693.1"/>
    </source>
</evidence>
<proteinExistence type="inferred from homology"/>
<feature type="binding site" evidence="3">
    <location>
        <position position="73"/>
    </location>
    <ligand>
        <name>substrate</name>
    </ligand>
</feature>
<dbReference type="InterPro" id="IPR029035">
    <property type="entry name" value="DHS-like_NAD/FAD-binding_dom"/>
</dbReference>
<comment type="domain">
    <text evidence="3">2 residues (Tyr-70 and Arg-73) present in a large hydrophobic pocket are probably involved in substrate specificity. They are important for desuccinylation activity, but dispensable for deacetylation activity.</text>
</comment>
<feature type="active site" description="Proton acceptor" evidence="3">
    <location>
        <position position="121"/>
    </location>
</feature>
<organism evidence="6 7">
    <name type="scientific">Gimesia panareensis</name>
    <dbReference type="NCBI Taxonomy" id="2527978"/>
    <lineage>
        <taxon>Bacteria</taxon>
        <taxon>Pseudomonadati</taxon>
        <taxon>Planctomycetota</taxon>
        <taxon>Planctomycetia</taxon>
        <taxon>Planctomycetales</taxon>
        <taxon>Planctomycetaceae</taxon>
        <taxon>Gimesia</taxon>
    </lineage>
</organism>
<comment type="similarity">
    <text evidence="3">Belongs to the sirtuin family. Class III subfamily.</text>
</comment>
<dbReference type="SUPFAM" id="SSF52467">
    <property type="entry name" value="DHS-like NAD/FAD-binding domain"/>
    <property type="match status" value="1"/>
</dbReference>
<comment type="catalytic activity">
    <reaction evidence="3">
        <text>N(6)-succinyl-L-lysyl-[protein] + NAD(+) + H2O = 2''-O-succinyl-ADP-D-ribose + nicotinamide + L-lysyl-[protein]</text>
        <dbReference type="Rhea" id="RHEA:47668"/>
        <dbReference type="Rhea" id="RHEA-COMP:9752"/>
        <dbReference type="Rhea" id="RHEA-COMP:11877"/>
        <dbReference type="ChEBI" id="CHEBI:15377"/>
        <dbReference type="ChEBI" id="CHEBI:17154"/>
        <dbReference type="ChEBI" id="CHEBI:29969"/>
        <dbReference type="ChEBI" id="CHEBI:57540"/>
        <dbReference type="ChEBI" id="CHEBI:87830"/>
        <dbReference type="ChEBI" id="CHEBI:87832"/>
    </reaction>
</comment>
<dbReference type="RefSeq" id="WP_232093397.1">
    <property type="nucleotide sequence ID" value="NZ_CP037421.1"/>
</dbReference>
<feature type="binding site" evidence="3">
    <location>
        <position position="70"/>
    </location>
    <ligand>
        <name>substrate</name>
    </ligand>
</feature>
<name>A0A517Q7U1_9PLAN</name>
<feature type="binding site" evidence="3">
    <location>
        <begin position="187"/>
        <end position="189"/>
    </location>
    <ligand>
        <name>NAD(+)</name>
        <dbReference type="ChEBI" id="CHEBI:57540"/>
    </ligand>
</feature>
<dbReference type="Pfam" id="PF02146">
    <property type="entry name" value="SIR2"/>
    <property type="match status" value="1"/>
</dbReference>
<evidence type="ECO:0000256" key="2">
    <source>
        <dbReference type="ARBA" id="ARBA00023027"/>
    </source>
</evidence>
<feature type="binding site" evidence="3">
    <location>
        <begin position="103"/>
        <end position="106"/>
    </location>
    <ligand>
        <name>NAD(+)</name>
        <dbReference type="ChEBI" id="CHEBI:57540"/>
    </ligand>
</feature>
<dbReference type="GO" id="GO:0070403">
    <property type="term" value="F:NAD+ binding"/>
    <property type="evidence" value="ECO:0007669"/>
    <property type="project" value="UniProtKB-UniRule"/>
</dbReference>
<reference evidence="6 7" key="1">
    <citation type="submission" date="2019-03" db="EMBL/GenBank/DDBJ databases">
        <title>Deep-cultivation of Planctomycetes and their phenomic and genomic characterization uncovers novel biology.</title>
        <authorList>
            <person name="Wiegand S."/>
            <person name="Jogler M."/>
            <person name="Boedeker C."/>
            <person name="Pinto D."/>
            <person name="Vollmers J."/>
            <person name="Rivas-Marin E."/>
            <person name="Kohn T."/>
            <person name="Peeters S.H."/>
            <person name="Heuer A."/>
            <person name="Rast P."/>
            <person name="Oberbeckmann S."/>
            <person name="Bunk B."/>
            <person name="Jeske O."/>
            <person name="Meyerdierks A."/>
            <person name="Storesund J.E."/>
            <person name="Kallscheuer N."/>
            <person name="Luecker S."/>
            <person name="Lage O.M."/>
            <person name="Pohl T."/>
            <person name="Merkel B.J."/>
            <person name="Hornburger P."/>
            <person name="Mueller R.-W."/>
            <person name="Bruemmer F."/>
            <person name="Labrenz M."/>
            <person name="Spormann A.M."/>
            <person name="Op den Camp H."/>
            <person name="Overmann J."/>
            <person name="Amann R."/>
            <person name="Jetten M.S.M."/>
            <person name="Mascher T."/>
            <person name="Medema M.H."/>
            <person name="Devos D.P."/>
            <person name="Kaster A.-K."/>
            <person name="Ovreas L."/>
            <person name="Rohde M."/>
            <person name="Galperin M.Y."/>
            <person name="Jogler C."/>
        </authorList>
    </citation>
    <scope>NUCLEOTIDE SEQUENCE [LARGE SCALE GENOMIC DNA]</scope>
    <source>
        <strain evidence="6 7">Enr10</strain>
    </source>
</reference>
<dbReference type="Gene3D" id="3.30.1600.10">
    <property type="entry name" value="SIR2/SIRT2 'Small Domain"/>
    <property type="match status" value="1"/>
</dbReference>
<feature type="domain" description="Deacetylase sirtuin-type" evidence="5">
    <location>
        <begin position="1"/>
        <end position="244"/>
    </location>
</feature>
<comment type="catalytic activity">
    <reaction evidence="3">
        <text>N(6)-acetyl-L-lysyl-[protein] + NAD(+) + H2O = 2''-O-acetyl-ADP-D-ribose + nicotinamide + L-lysyl-[protein]</text>
        <dbReference type="Rhea" id="RHEA:43636"/>
        <dbReference type="Rhea" id="RHEA-COMP:9752"/>
        <dbReference type="Rhea" id="RHEA-COMP:10731"/>
        <dbReference type="ChEBI" id="CHEBI:15377"/>
        <dbReference type="ChEBI" id="CHEBI:17154"/>
        <dbReference type="ChEBI" id="CHEBI:29969"/>
        <dbReference type="ChEBI" id="CHEBI:57540"/>
        <dbReference type="ChEBI" id="CHEBI:61930"/>
        <dbReference type="ChEBI" id="CHEBI:83767"/>
        <dbReference type="EC" id="2.3.1.286"/>
    </reaction>
</comment>
<dbReference type="GO" id="GO:0036054">
    <property type="term" value="F:protein-malonyllysine demalonylase activity"/>
    <property type="evidence" value="ECO:0007669"/>
    <property type="project" value="InterPro"/>
</dbReference>
<dbReference type="EC" id="2.3.1.286" evidence="3"/>
<dbReference type="InterPro" id="IPR003000">
    <property type="entry name" value="Sirtuin"/>
</dbReference>
<dbReference type="EMBL" id="CP037421">
    <property type="protein sequence ID" value="QDT27693.1"/>
    <property type="molecule type" value="Genomic_DNA"/>
</dbReference>
<comment type="function">
    <text evidence="3">NAD-dependent lysine deacetylase and desuccinylase that specifically removes acetyl and succinyl groups on target proteins. Modulates the activities of several proteins which are inactive in their acylated form.</text>
</comment>
<feature type="binding site" evidence="3">
    <location>
        <begin position="26"/>
        <end position="45"/>
    </location>
    <ligand>
        <name>NAD(+)</name>
        <dbReference type="ChEBI" id="CHEBI:57540"/>
    </ligand>
</feature>
<keyword evidence="2 3" id="KW-0520">NAD</keyword>
<dbReference type="InterPro" id="IPR050134">
    <property type="entry name" value="NAD-dep_sirtuin_deacylases"/>
</dbReference>
<comment type="subcellular location">
    <subcellularLocation>
        <location evidence="3">Cytoplasm</location>
    </subcellularLocation>
</comment>
<dbReference type="InterPro" id="IPR026591">
    <property type="entry name" value="Sirtuin_cat_small_dom_sf"/>
</dbReference>
<keyword evidence="1" id="KW-0808">Transferase</keyword>
<dbReference type="PROSITE" id="PS50305">
    <property type="entry name" value="SIRTUIN"/>
    <property type="match status" value="1"/>
</dbReference>
<dbReference type="HAMAP" id="MF_01121">
    <property type="entry name" value="Sirtuin_ClassIII"/>
    <property type="match status" value="1"/>
</dbReference>
<keyword evidence="6" id="KW-0378">Hydrolase</keyword>
<dbReference type="InterPro" id="IPR026590">
    <property type="entry name" value="Ssirtuin_cat_dom"/>
</dbReference>